<evidence type="ECO:0000313" key="2">
    <source>
        <dbReference type="Proteomes" id="UP000649617"/>
    </source>
</evidence>
<comment type="caution">
    <text evidence="1">The sequence shown here is derived from an EMBL/GenBank/DDBJ whole genome shotgun (WGS) entry which is preliminary data.</text>
</comment>
<name>A0A812TWC2_SYMPI</name>
<sequence length="210" mass="22725">MHGYGMYLYFSVGADKRFTGFSMNGKFASGAAEQEEATMKAFLQEYGTQCVQSATAALRDLVEKAAADGVPADFLVAKDGDGKAEKSVEDMVSAPYPEASVATQASLQAFSARLFAEEQPLQVSIYTGLSNKKLMLSLNEESSFSCLGAEDVRMDGARLKRQQLQVAGQAVEFFLDSEAAGALRVLVLVNMASEFEWEAAKWKLVHCESA</sequence>
<protein>
    <submittedName>
        <fullName evidence="1">PGLP1B protein</fullName>
    </submittedName>
</protein>
<dbReference type="AlphaFoldDB" id="A0A812TWC2"/>
<proteinExistence type="predicted"/>
<dbReference type="EMBL" id="CAJNIZ010034669">
    <property type="protein sequence ID" value="CAE7554502.1"/>
    <property type="molecule type" value="Genomic_DNA"/>
</dbReference>
<keyword evidence="2" id="KW-1185">Reference proteome</keyword>
<gene>
    <name evidence="1" type="primary">PGLP1B</name>
    <name evidence="1" type="ORF">SPIL2461_LOCUS14746</name>
</gene>
<accession>A0A812TWC2</accession>
<reference evidence="1" key="1">
    <citation type="submission" date="2021-02" db="EMBL/GenBank/DDBJ databases">
        <authorList>
            <person name="Dougan E. K."/>
            <person name="Rhodes N."/>
            <person name="Thang M."/>
            <person name="Chan C."/>
        </authorList>
    </citation>
    <scope>NUCLEOTIDE SEQUENCE</scope>
</reference>
<evidence type="ECO:0000313" key="1">
    <source>
        <dbReference type="EMBL" id="CAE7554502.1"/>
    </source>
</evidence>
<organism evidence="1 2">
    <name type="scientific">Symbiodinium pilosum</name>
    <name type="common">Dinoflagellate</name>
    <dbReference type="NCBI Taxonomy" id="2952"/>
    <lineage>
        <taxon>Eukaryota</taxon>
        <taxon>Sar</taxon>
        <taxon>Alveolata</taxon>
        <taxon>Dinophyceae</taxon>
        <taxon>Suessiales</taxon>
        <taxon>Symbiodiniaceae</taxon>
        <taxon>Symbiodinium</taxon>
    </lineage>
</organism>
<dbReference type="OrthoDB" id="413953at2759"/>
<dbReference type="Proteomes" id="UP000649617">
    <property type="component" value="Unassembled WGS sequence"/>
</dbReference>